<evidence type="ECO:0000313" key="1">
    <source>
        <dbReference type="EMBL" id="MBW0568591.1"/>
    </source>
</evidence>
<evidence type="ECO:0008006" key="3">
    <source>
        <dbReference type="Google" id="ProtNLM"/>
    </source>
</evidence>
<organism evidence="1 2">
    <name type="scientific">Austropuccinia psidii MF-1</name>
    <dbReference type="NCBI Taxonomy" id="1389203"/>
    <lineage>
        <taxon>Eukaryota</taxon>
        <taxon>Fungi</taxon>
        <taxon>Dikarya</taxon>
        <taxon>Basidiomycota</taxon>
        <taxon>Pucciniomycotina</taxon>
        <taxon>Pucciniomycetes</taxon>
        <taxon>Pucciniales</taxon>
        <taxon>Sphaerophragmiaceae</taxon>
        <taxon>Austropuccinia</taxon>
    </lineage>
</organism>
<dbReference type="Gene3D" id="3.30.420.10">
    <property type="entry name" value="Ribonuclease H-like superfamily/Ribonuclease H"/>
    <property type="match status" value="1"/>
</dbReference>
<proteinExistence type="predicted"/>
<evidence type="ECO:0000313" key="2">
    <source>
        <dbReference type="Proteomes" id="UP000765509"/>
    </source>
</evidence>
<dbReference type="InterPro" id="IPR036397">
    <property type="entry name" value="RNaseH_sf"/>
</dbReference>
<gene>
    <name evidence="1" type="ORF">O181_108306</name>
</gene>
<dbReference type="Proteomes" id="UP000765509">
    <property type="component" value="Unassembled WGS sequence"/>
</dbReference>
<comment type="caution">
    <text evidence="1">The sequence shown here is derived from an EMBL/GenBank/DDBJ whole genome shotgun (WGS) entry which is preliminary data.</text>
</comment>
<dbReference type="AlphaFoldDB" id="A0A9Q3JUI7"/>
<dbReference type="SUPFAM" id="SSF53098">
    <property type="entry name" value="Ribonuclease H-like"/>
    <property type="match status" value="1"/>
</dbReference>
<keyword evidence="2" id="KW-1185">Reference proteome</keyword>
<protein>
    <recommendedName>
        <fullName evidence="3">Integrase catalytic domain-containing protein</fullName>
    </recommendedName>
</protein>
<sequence>MIHIQEPKSPWEPFQMDWVTELPPSGKTSSNAFLLISDRYRETPILLPCHKDDTAMDTALLLLDGAISHTALFKNIISDRDPTFKSELWTNLHGLFGTKLYFIQHKILKLMGWKKEGFKL</sequence>
<dbReference type="InterPro" id="IPR012337">
    <property type="entry name" value="RNaseH-like_sf"/>
</dbReference>
<dbReference type="GO" id="GO:0003676">
    <property type="term" value="F:nucleic acid binding"/>
    <property type="evidence" value="ECO:0007669"/>
    <property type="project" value="InterPro"/>
</dbReference>
<accession>A0A9Q3JUI7</accession>
<name>A0A9Q3JUI7_9BASI</name>
<reference evidence="1" key="1">
    <citation type="submission" date="2021-03" db="EMBL/GenBank/DDBJ databases">
        <title>Draft genome sequence of rust myrtle Austropuccinia psidii MF-1, a brazilian biotype.</title>
        <authorList>
            <person name="Quecine M.C."/>
            <person name="Pachon D.M.R."/>
            <person name="Bonatelli M.L."/>
            <person name="Correr F.H."/>
            <person name="Franceschini L.M."/>
            <person name="Leite T.F."/>
            <person name="Margarido G.R.A."/>
            <person name="Almeida C.A."/>
            <person name="Ferrarezi J.A."/>
            <person name="Labate C.A."/>
        </authorList>
    </citation>
    <scope>NUCLEOTIDE SEQUENCE</scope>
    <source>
        <strain evidence="1">MF-1</strain>
    </source>
</reference>
<dbReference type="EMBL" id="AVOT02082928">
    <property type="protein sequence ID" value="MBW0568591.1"/>
    <property type="molecule type" value="Genomic_DNA"/>
</dbReference>